<dbReference type="Pfam" id="PF11017">
    <property type="entry name" value="DUF2855"/>
    <property type="match status" value="1"/>
</dbReference>
<dbReference type="STRING" id="716816.BST96_17380"/>
<dbReference type="InterPro" id="IPR021276">
    <property type="entry name" value="DUF2855"/>
</dbReference>
<keyword evidence="2" id="KW-1185">Reference proteome</keyword>
<dbReference type="Proteomes" id="UP000193450">
    <property type="component" value="Chromosome"/>
</dbReference>
<dbReference type="KEGG" id="osg:BST96_17380"/>
<gene>
    <name evidence="1" type="ORF">BST96_17380</name>
</gene>
<accession>A0A1X9NH47</accession>
<dbReference type="AlphaFoldDB" id="A0A1X9NH47"/>
<dbReference type="OrthoDB" id="8953110at2"/>
<sequence>MLYLMIEIQRQTVQRATIKSNNNEDLALGQPIKRVMLATDRKNLEKTTLLTDELPALADNEIRLSVDKVGLSANNHFYLQMGNAPFLKFFSVYPLNDQYKHLANMPAWGVATIIESANPEFSVGERFRGFLHISNVVQMKAKRSADGFTAYGGKRDKLNQAYNGFVQLKDDSNSPIKGTGDKSDLAMTAAPSALSGFMLYELLKMNDFYQANSVVLTSASSKFSLATALLLQDDRKTGALQAVIGYTAKSNADFVKNTGLYDIVLSYEDDIPNDQALTPVLVDIAGDAVIYKRIKQSLIKTLAVGGTHSNAKASTFTAFGPSGILKMMIDMMAPKPVQKWAAKTFNPPLEMFFAPTVIDELLARWGKDDMEKKSDIALTRFVDAAIDNHWIKVAKSEEIAEIEAAYLRIVNGEVPPNEAVILSLDTNSVV</sequence>
<dbReference type="RefSeq" id="WP_085759914.1">
    <property type="nucleotide sequence ID" value="NZ_CP019343.1"/>
</dbReference>
<evidence type="ECO:0000313" key="1">
    <source>
        <dbReference type="EMBL" id="ARN75722.1"/>
    </source>
</evidence>
<dbReference type="EMBL" id="CP019343">
    <property type="protein sequence ID" value="ARN75722.1"/>
    <property type="molecule type" value="Genomic_DNA"/>
</dbReference>
<name>A0A1X9NH47_9GAMM</name>
<organism evidence="1 2">
    <name type="scientific">Oceanicoccus sagamiensis</name>
    <dbReference type="NCBI Taxonomy" id="716816"/>
    <lineage>
        <taxon>Bacteria</taxon>
        <taxon>Pseudomonadati</taxon>
        <taxon>Pseudomonadota</taxon>
        <taxon>Gammaproteobacteria</taxon>
        <taxon>Cellvibrionales</taxon>
        <taxon>Spongiibacteraceae</taxon>
        <taxon>Oceanicoccus</taxon>
    </lineage>
</organism>
<reference evidence="1 2" key="1">
    <citation type="submission" date="2016-11" db="EMBL/GenBank/DDBJ databases">
        <title>Trade-off between light-utilization and light-protection in marine flavobacteria.</title>
        <authorList>
            <person name="Kumagai Y."/>
        </authorList>
    </citation>
    <scope>NUCLEOTIDE SEQUENCE [LARGE SCALE GENOMIC DNA]</scope>
    <source>
        <strain evidence="1 2">NBRC 107125</strain>
    </source>
</reference>
<proteinExistence type="predicted"/>
<evidence type="ECO:0000313" key="2">
    <source>
        <dbReference type="Proteomes" id="UP000193450"/>
    </source>
</evidence>
<evidence type="ECO:0008006" key="3">
    <source>
        <dbReference type="Google" id="ProtNLM"/>
    </source>
</evidence>
<protein>
    <recommendedName>
        <fullName evidence="3">DUF2855 domain-containing protein</fullName>
    </recommendedName>
</protein>